<feature type="coiled-coil region" evidence="1">
    <location>
        <begin position="259"/>
        <end position="307"/>
    </location>
</feature>
<dbReference type="OrthoDB" id="2291020at2759"/>
<keyword evidence="4" id="KW-1185">Reference proteome</keyword>
<proteinExistence type="predicted"/>
<dbReference type="STRING" id="90262.A0A1X2IIH3"/>
<feature type="compositionally biased region" description="Low complexity" evidence="2">
    <location>
        <begin position="396"/>
        <end position="413"/>
    </location>
</feature>
<comment type="caution">
    <text evidence="3">The sequence shown here is derived from an EMBL/GenBank/DDBJ whole genome shotgun (WGS) entry which is preliminary data.</text>
</comment>
<dbReference type="AlphaFoldDB" id="A0A1X2IIH3"/>
<evidence type="ECO:0000256" key="2">
    <source>
        <dbReference type="SAM" id="MobiDB-lite"/>
    </source>
</evidence>
<dbReference type="Proteomes" id="UP000193560">
    <property type="component" value="Unassembled WGS sequence"/>
</dbReference>
<sequence length="588" mass="68712">MSIVFTQNQYHHQDNVPSMEQDDNCSDTDTDTVLYTPTLQSTMYDPSSWFPPNFDNIIHPSQRPMSSPLLFNTSNYNDKSKNDMDTHSFATHRVCSAPVHHESTEDSAYSPSPDHYRTTIRRMSQHIDDFLQSRQEHTNDVPLKKSYLDNGPGPSSMASTGAMIEMIHQFRGTLHSDTTTATHSSRQAQQLCDTMLAWFQQSSCSTALDDEKKKNERLVYSIQNLAQRHYATKQAHRTEIKNIQRQQELRNQKNWTARLQQEIQTRKEAEEILDSVRMEMESMMDELNAAKQQLFTAEQESQNIRHQWESIIQQKKDASSHEKHVNGDNDEEQVDPWELLSLQQDDYEHRIDTMTDEIHRLSKENEDRHDLKRRLLKAERQAAECDLKLVVLKSQQNKQQQQQNNINSSNNSNDIKKDDNDEKDELITALQHELVEKKSALALWEKKWQQETKQWQQQQAALQQSHLTDHQVWQEEYKSECQKQQDLAFLRVTRETRALEGQLTDMSLENDRLAGCVAEHQQHRHRMEQQYKVKEATWAAKQSDWERMEKEAKAVLLALEQKVIGLEADTVRLYGKNIILAKQLGECD</sequence>
<gene>
    <name evidence="3" type="ORF">BCR42DRAFT_414096</name>
</gene>
<protein>
    <submittedName>
        <fullName evidence="3">Uncharacterized protein</fullName>
    </submittedName>
</protein>
<dbReference type="EMBL" id="MCGE01000010">
    <property type="protein sequence ID" value="ORZ17182.1"/>
    <property type="molecule type" value="Genomic_DNA"/>
</dbReference>
<keyword evidence="1" id="KW-0175">Coiled coil</keyword>
<feature type="region of interest" description="Disordered" evidence="2">
    <location>
        <begin position="396"/>
        <end position="419"/>
    </location>
</feature>
<evidence type="ECO:0000256" key="1">
    <source>
        <dbReference type="SAM" id="Coils"/>
    </source>
</evidence>
<evidence type="ECO:0000313" key="4">
    <source>
        <dbReference type="Proteomes" id="UP000193560"/>
    </source>
</evidence>
<evidence type="ECO:0000313" key="3">
    <source>
        <dbReference type="EMBL" id="ORZ17182.1"/>
    </source>
</evidence>
<name>A0A1X2IIH3_9FUNG</name>
<feature type="compositionally biased region" description="Basic and acidic residues" evidence="2">
    <location>
        <begin position="314"/>
        <end position="327"/>
    </location>
</feature>
<accession>A0A1X2IIH3</accession>
<organism evidence="3 4">
    <name type="scientific">Absidia repens</name>
    <dbReference type="NCBI Taxonomy" id="90262"/>
    <lineage>
        <taxon>Eukaryota</taxon>
        <taxon>Fungi</taxon>
        <taxon>Fungi incertae sedis</taxon>
        <taxon>Mucoromycota</taxon>
        <taxon>Mucoromycotina</taxon>
        <taxon>Mucoromycetes</taxon>
        <taxon>Mucorales</taxon>
        <taxon>Cunninghamellaceae</taxon>
        <taxon>Absidia</taxon>
    </lineage>
</organism>
<feature type="region of interest" description="Disordered" evidence="2">
    <location>
        <begin position="312"/>
        <end position="335"/>
    </location>
</feature>
<reference evidence="3 4" key="1">
    <citation type="submission" date="2016-07" db="EMBL/GenBank/DDBJ databases">
        <title>Pervasive Adenine N6-methylation of Active Genes in Fungi.</title>
        <authorList>
            <consortium name="DOE Joint Genome Institute"/>
            <person name="Mondo S.J."/>
            <person name="Dannebaum R.O."/>
            <person name="Kuo R.C."/>
            <person name="Labutti K."/>
            <person name="Haridas S."/>
            <person name="Kuo A."/>
            <person name="Salamov A."/>
            <person name="Ahrendt S.R."/>
            <person name="Lipzen A."/>
            <person name="Sullivan W."/>
            <person name="Andreopoulos W.B."/>
            <person name="Clum A."/>
            <person name="Lindquist E."/>
            <person name="Daum C."/>
            <person name="Ramamoorthy G.K."/>
            <person name="Gryganskyi A."/>
            <person name="Culley D."/>
            <person name="Magnuson J.K."/>
            <person name="James T.Y."/>
            <person name="O'Malley M.A."/>
            <person name="Stajich J.E."/>
            <person name="Spatafora J.W."/>
            <person name="Visel A."/>
            <person name="Grigoriev I.V."/>
        </authorList>
    </citation>
    <scope>NUCLEOTIDE SEQUENCE [LARGE SCALE GENOMIC DNA]</scope>
    <source>
        <strain evidence="3 4">NRRL 1336</strain>
    </source>
</reference>